<keyword evidence="1" id="KW-0808">Transferase</keyword>
<dbReference type="InterPro" id="IPR036890">
    <property type="entry name" value="HATPase_C_sf"/>
</dbReference>
<proteinExistence type="predicted"/>
<gene>
    <name evidence="6" type="ORF">EJ997_05750</name>
</gene>
<dbReference type="Gene3D" id="3.30.565.10">
    <property type="entry name" value="Histidine kinase-like ATPase, C-terminal domain"/>
    <property type="match status" value="1"/>
</dbReference>
<accession>A0A3S9PX11</accession>
<keyword evidence="7" id="KW-1185">Reference proteome</keyword>
<feature type="transmembrane region" description="Helical" evidence="4">
    <location>
        <begin position="35"/>
        <end position="59"/>
    </location>
</feature>
<keyword evidence="3" id="KW-0902">Two-component regulatory system</keyword>
<dbReference type="KEGG" id="flh:EJ997_05750"/>
<keyword evidence="4" id="KW-1133">Transmembrane helix</keyword>
<keyword evidence="6" id="KW-0547">Nucleotide-binding</keyword>
<dbReference type="PANTHER" id="PTHR24421">
    <property type="entry name" value="NITRATE/NITRITE SENSOR PROTEIN NARX-RELATED"/>
    <property type="match status" value="1"/>
</dbReference>
<dbReference type="AlphaFoldDB" id="A0A3S9PX11"/>
<sequence>MERYPLRRPESGRLILGVCQGIADHLGVNVWLVRIVFVALGFFRFAGAFIYLWLVFAIASSTEIPDRTEKRFSPSRQVRLLFLALVIAIAAIVIWATQSIIEINLGILLSILCVGVGAALAWSRIGGSSIRVQAIRIISGIALLVIGVLIFAVRNEDPRTMLTSVVVGLAVLLLALVGMWPAAAQIIKELNVARQESAAEAARADIAAHLHDSVLQTLTLIRNSASDPATVTRLARVQERQLRTWLYGQKNEEESLSESLRVMVGEVEDLYGVEIDFVSVGEDAAGEHTAAFLAAGREAVVNAVRHGEPPVSVYAEFSKDALELFVRDHGTGFELGEIPDDRHGVKDSILARTVRHGGTATIKTRDPGTEVHILIPRGES</sequence>
<dbReference type="GO" id="GO:0016301">
    <property type="term" value="F:kinase activity"/>
    <property type="evidence" value="ECO:0007669"/>
    <property type="project" value="UniProtKB-KW"/>
</dbReference>
<keyword evidence="4" id="KW-0812">Transmembrane</keyword>
<feature type="domain" description="Phage shock protein PspC N-terminal" evidence="5">
    <location>
        <begin position="5"/>
        <end position="58"/>
    </location>
</feature>
<protein>
    <submittedName>
        <fullName evidence="6">ATP-binding protein</fullName>
    </submittedName>
</protein>
<evidence type="ECO:0000256" key="3">
    <source>
        <dbReference type="ARBA" id="ARBA00023012"/>
    </source>
</evidence>
<dbReference type="InterPro" id="IPR007168">
    <property type="entry name" value="Phageshock_PspC_N"/>
</dbReference>
<feature type="transmembrane region" description="Helical" evidence="4">
    <location>
        <begin position="165"/>
        <end position="187"/>
    </location>
</feature>
<evidence type="ECO:0000256" key="4">
    <source>
        <dbReference type="SAM" id="Phobius"/>
    </source>
</evidence>
<dbReference type="Proteomes" id="UP000280344">
    <property type="component" value="Chromosome"/>
</dbReference>
<keyword evidence="4" id="KW-0472">Membrane</keyword>
<dbReference type="Pfam" id="PF04024">
    <property type="entry name" value="PspC"/>
    <property type="match status" value="1"/>
</dbReference>
<dbReference type="GO" id="GO:0005524">
    <property type="term" value="F:ATP binding"/>
    <property type="evidence" value="ECO:0007669"/>
    <property type="project" value="UniProtKB-KW"/>
</dbReference>
<feature type="transmembrane region" description="Helical" evidence="4">
    <location>
        <begin position="134"/>
        <end position="153"/>
    </location>
</feature>
<evidence type="ECO:0000313" key="7">
    <source>
        <dbReference type="Proteomes" id="UP000280344"/>
    </source>
</evidence>
<dbReference type="RefSeq" id="WP_126703717.1">
    <property type="nucleotide sequence ID" value="NZ_CP034593.1"/>
</dbReference>
<dbReference type="GO" id="GO:0000160">
    <property type="term" value="P:phosphorelay signal transduction system"/>
    <property type="evidence" value="ECO:0007669"/>
    <property type="project" value="UniProtKB-KW"/>
</dbReference>
<dbReference type="OrthoDB" id="3534856at2"/>
<evidence type="ECO:0000256" key="2">
    <source>
        <dbReference type="ARBA" id="ARBA00022777"/>
    </source>
</evidence>
<evidence type="ECO:0000313" key="6">
    <source>
        <dbReference type="EMBL" id="AZQ76911.1"/>
    </source>
</evidence>
<feature type="transmembrane region" description="Helical" evidence="4">
    <location>
        <begin position="103"/>
        <end position="122"/>
    </location>
</feature>
<dbReference type="EMBL" id="CP034593">
    <property type="protein sequence ID" value="AZQ76911.1"/>
    <property type="molecule type" value="Genomic_DNA"/>
</dbReference>
<keyword evidence="6" id="KW-0067">ATP-binding</keyword>
<dbReference type="InterPro" id="IPR050482">
    <property type="entry name" value="Sensor_HK_TwoCompSys"/>
</dbReference>
<dbReference type="PANTHER" id="PTHR24421:SF61">
    <property type="entry name" value="OXYGEN SENSOR HISTIDINE KINASE NREB"/>
    <property type="match status" value="1"/>
</dbReference>
<keyword evidence="2" id="KW-0418">Kinase</keyword>
<evidence type="ECO:0000259" key="5">
    <source>
        <dbReference type="Pfam" id="PF04024"/>
    </source>
</evidence>
<organism evidence="6 7">
    <name type="scientific">Flaviflexus ciconiae</name>
    <dbReference type="NCBI Taxonomy" id="2496867"/>
    <lineage>
        <taxon>Bacteria</taxon>
        <taxon>Bacillati</taxon>
        <taxon>Actinomycetota</taxon>
        <taxon>Actinomycetes</taxon>
        <taxon>Actinomycetales</taxon>
        <taxon>Actinomycetaceae</taxon>
        <taxon>Flaviflexus</taxon>
    </lineage>
</organism>
<feature type="transmembrane region" description="Helical" evidence="4">
    <location>
        <begin position="80"/>
        <end position="97"/>
    </location>
</feature>
<evidence type="ECO:0000256" key="1">
    <source>
        <dbReference type="ARBA" id="ARBA00022679"/>
    </source>
</evidence>
<name>A0A3S9PX11_9ACTO</name>
<reference evidence="6 7" key="1">
    <citation type="submission" date="2018-12" db="EMBL/GenBank/DDBJ databases">
        <title>Complete genome sequence of Flaviflexus sp. H23T48.</title>
        <authorList>
            <person name="Bae J.-W."/>
            <person name="Lee J.-Y."/>
        </authorList>
    </citation>
    <scope>NUCLEOTIDE SEQUENCE [LARGE SCALE GENOMIC DNA]</scope>
    <source>
        <strain evidence="6 7">H23T48</strain>
    </source>
</reference>
<dbReference type="SUPFAM" id="SSF55874">
    <property type="entry name" value="ATPase domain of HSP90 chaperone/DNA topoisomerase II/histidine kinase"/>
    <property type="match status" value="1"/>
</dbReference>